<gene>
    <name evidence="3" type="ORF">R5R35_006224</name>
</gene>
<evidence type="ECO:0000256" key="1">
    <source>
        <dbReference type="ARBA" id="ARBA00023157"/>
    </source>
</evidence>
<organism evidence="3 4">
    <name type="scientific">Gryllus longicercus</name>
    <dbReference type="NCBI Taxonomy" id="2509291"/>
    <lineage>
        <taxon>Eukaryota</taxon>
        <taxon>Metazoa</taxon>
        <taxon>Ecdysozoa</taxon>
        <taxon>Arthropoda</taxon>
        <taxon>Hexapoda</taxon>
        <taxon>Insecta</taxon>
        <taxon>Pterygota</taxon>
        <taxon>Neoptera</taxon>
        <taxon>Polyneoptera</taxon>
        <taxon>Orthoptera</taxon>
        <taxon>Ensifera</taxon>
        <taxon>Gryllidea</taxon>
        <taxon>Grylloidea</taxon>
        <taxon>Gryllidae</taxon>
        <taxon>Gryllinae</taxon>
        <taxon>Gryllus</taxon>
    </lineage>
</organism>
<accession>A0AAN9W0Z2</accession>
<name>A0AAN9W0Z2_9ORTH</name>
<evidence type="ECO:0000259" key="2">
    <source>
        <dbReference type="PROSITE" id="PS50041"/>
    </source>
</evidence>
<dbReference type="InterPro" id="IPR001304">
    <property type="entry name" value="C-type_lectin-like"/>
</dbReference>
<dbReference type="SMART" id="SM00034">
    <property type="entry name" value="CLECT"/>
    <property type="match status" value="1"/>
</dbReference>
<dbReference type="AlphaFoldDB" id="A0AAN9W0Z2"/>
<reference evidence="3 4" key="1">
    <citation type="submission" date="2024-03" db="EMBL/GenBank/DDBJ databases">
        <title>The genome assembly and annotation of the cricket Gryllus longicercus Weissman &amp; Gray.</title>
        <authorList>
            <person name="Szrajer S."/>
            <person name="Gray D."/>
            <person name="Ylla G."/>
        </authorList>
    </citation>
    <scope>NUCLEOTIDE SEQUENCE [LARGE SCALE GENOMIC DNA]</scope>
    <source>
        <strain evidence="3">DAG 2021-001</strain>
        <tissue evidence="3">Whole body minus gut</tissue>
    </source>
</reference>
<dbReference type="Proteomes" id="UP001378592">
    <property type="component" value="Unassembled WGS sequence"/>
</dbReference>
<dbReference type="InterPro" id="IPR018378">
    <property type="entry name" value="C-type_lectin_CS"/>
</dbReference>
<evidence type="ECO:0000313" key="4">
    <source>
        <dbReference type="Proteomes" id="UP001378592"/>
    </source>
</evidence>
<proteinExistence type="predicted"/>
<dbReference type="InterPro" id="IPR050111">
    <property type="entry name" value="C-type_lectin/snaclec_domain"/>
</dbReference>
<dbReference type="SUPFAM" id="SSF56436">
    <property type="entry name" value="C-type lectin-like"/>
    <property type="match status" value="1"/>
</dbReference>
<dbReference type="Pfam" id="PF00059">
    <property type="entry name" value="Lectin_C"/>
    <property type="match status" value="1"/>
</dbReference>
<dbReference type="Gene3D" id="3.10.100.10">
    <property type="entry name" value="Mannose-Binding Protein A, subunit A"/>
    <property type="match status" value="1"/>
</dbReference>
<dbReference type="PROSITE" id="PS50041">
    <property type="entry name" value="C_TYPE_LECTIN_2"/>
    <property type="match status" value="1"/>
</dbReference>
<dbReference type="PANTHER" id="PTHR22803">
    <property type="entry name" value="MANNOSE, PHOSPHOLIPASE, LECTIN RECEPTOR RELATED"/>
    <property type="match status" value="1"/>
</dbReference>
<dbReference type="CDD" id="cd00037">
    <property type="entry name" value="CLECT"/>
    <property type="match status" value="1"/>
</dbReference>
<comment type="caution">
    <text evidence="3">The sequence shown here is derived from an EMBL/GenBank/DDBJ whole genome shotgun (WGS) entry which is preliminary data.</text>
</comment>
<dbReference type="InterPro" id="IPR016186">
    <property type="entry name" value="C-type_lectin-like/link_sf"/>
</dbReference>
<feature type="domain" description="C-type lectin" evidence="2">
    <location>
        <begin position="4"/>
        <end position="121"/>
    </location>
</feature>
<dbReference type="PROSITE" id="PS00615">
    <property type="entry name" value="C_TYPE_LECTIN_1"/>
    <property type="match status" value="1"/>
</dbReference>
<sequence length="124" mass="13716">MGYYKVHEEQLSWEEAKGACEAEDAHLLILNSEAEAAAVQQLIKLHPNVNSWVHAGFHDKGKEGSYVTIFGEPLASTGFTRWNTNQPDNAGNNENCGSIHAATMGLNDLPCTTYRTPFVCEQFM</sequence>
<keyword evidence="1" id="KW-1015">Disulfide bond</keyword>
<protein>
    <recommendedName>
        <fullName evidence="2">C-type lectin domain-containing protein</fullName>
    </recommendedName>
</protein>
<keyword evidence="4" id="KW-1185">Reference proteome</keyword>
<evidence type="ECO:0000313" key="3">
    <source>
        <dbReference type="EMBL" id="KAK7874178.1"/>
    </source>
</evidence>
<dbReference type="EMBL" id="JAZDUA010000004">
    <property type="protein sequence ID" value="KAK7874178.1"/>
    <property type="molecule type" value="Genomic_DNA"/>
</dbReference>
<dbReference type="InterPro" id="IPR016187">
    <property type="entry name" value="CTDL_fold"/>
</dbReference>